<dbReference type="Gene3D" id="3.40.50.920">
    <property type="match status" value="1"/>
</dbReference>
<organism evidence="6 7">
    <name type="scientific">Caldicellulosiruptor changbaiensis</name>
    <dbReference type="NCBI Taxonomy" id="1222016"/>
    <lineage>
        <taxon>Bacteria</taxon>
        <taxon>Bacillati</taxon>
        <taxon>Bacillota</taxon>
        <taxon>Bacillota incertae sedis</taxon>
        <taxon>Caldicellulosiruptorales</taxon>
        <taxon>Caldicellulosiruptoraceae</taxon>
        <taxon>Caldicellulosiruptor</taxon>
    </lineage>
</organism>
<dbReference type="EMBL" id="CP034791">
    <property type="protein sequence ID" value="AZT89864.1"/>
    <property type="molecule type" value="Genomic_DNA"/>
</dbReference>
<dbReference type="AlphaFoldDB" id="A0A3T0D4A2"/>
<dbReference type="InterPro" id="IPR009014">
    <property type="entry name" value="Transketo_C/PFOR_II"/>
</dbReference>
<keyword evidence="3" id="KW-0808">Transferase</keyword>
<dbReference type="GO" id="GO:0016740">
    <property type="term" value="F:transferase activity"/>
    <property type="evidence" value="ECO:0007669"/>
    <property type="project" value="UniProtKB-KW"/>
</dbReference>
<protein>
    <submittedName>
        <fullName evidence="6">Transketolase family protein</fullName>
    </submittedName>
</protein>
<accession>A0A3T0D4A2</accession>
<feature type="domain" description="Transketolase-like pyrimidine-binding" evidence="5">
    <location>
        <begin position="4"/>
        <end position="170"/>
    </location>
</feature>
<dbReference type="Proteomes" id="UP000282930">
    <property type="component" value="Chromosome"/>
</dbReference>
<dbReference type="SUPFAM" id="SSF52922">
    <property type="entry name" value="TK C-terminal domain-like"/>
    <property type="match status" value="1"/>
</dbReference>
<dbReference type="Gene3D" id="3.40.50.970">
    <property type="match status" value="1"/>
</dbReference>
<dbReference type="InterPro" id="IPR033248">
    <property type="entry name" value="Transketolase_C"/>
</dbReference>
<evidence type="ECO:0000313" key="7">
    <source>
        <dbReference type="Proteomes" id="UP000282930"/>
    </source>
</evidence>
<dbReference type="InterPro" id="IPR029061">
    <property type="entry name" value="THDP-binding"/>
</dbReference>
<dbReference type="InterPro" id="IPR020826">
    <property type="entry name" value="Transketolase_BS"/>
</dbReference>
<dbReference type="FunFam" id="3.40.50.970:FF:000129">
    <property type="entry name" value="Transketolase"/>
    <property type="match status" value="1"/>
</dbReference>
<evidence type="ECO:0000313" key="6">
    <source>
        <dbReference type="EMBL" id="AZT89864.1"/>
    </source>
</evidence>
<dbReference type="Pfam" id="PF02780">
    <property type="entry name" value="Transketolase_C"/>
    <property type="match status" value="1"/>
</dbReference>
<dbReference type="SUPFAM" id="SSF52518">
    <property type="entry name" value="Thiamin diphosphate-binding fold (THDP-binding)"/>
    <property type="match status" value="1"/>
</dbReference>
<evidence type="ECO:0000256" key="2">
    <source>
        <dbReference type="ARBA" id="ARBA00007131"/>
    </source>
</evidence>
<evidence type="ECO:0000256" key="3">
    <source>
        <dbReference type="ARBA" id="ARBA00022679"/>
    </source>
</evidence>
<keyword evidence="7" id="KW-1185">Reference proteome</keyword>
<dbReference type="SMART" id="SM00861">
    <property type="entry name" value="Transket_pyr"/>
    <property type="match status" value="1"/>
</dbReference>
<dbReference type="InterPro" id="IPR051157">
    <property type="entry name" value="PDH/Transketolase"/>
</dbReference>
<proteinExistence type="inferred from homology"/>
<dbReference type="Pfam" id="PF02779">
    <property type="entry name" value="Transket_pyr"/>
    <property type="match status" value="1"/>
</dbReference>
<comment type="similarity">
    <text evidence="2">Belongs to the transketolase family.</text>
</comment>
<dbReference type="InterPro" id="IPR005475">
    <property type="entry name" value="Transketolase-like_Pyr-bd"/>
</dbReference>
<keyword evidence="4" id="KW-0786">Thiamine pyrophosphate</keyword>
<dbReference type="PANTHER" id="PTHR43825">
    <property type="entry name" value="PYRUVATE DEHYDROGENASE E1 COMPONENT"/>
    <property type="match status" value="1"/>
</dbReference>
<dbReference type="KEGG" id="ccha:ELD05_03870"/>
<reference evidence="6 7" key="1">
    <citation type="submission" date="2018-12" db="EMBL/GenBank/DDBJ databases">
        <title>Genome sequence from the cellulolytic species, Caldicellulosiruptor changbaiensis.</title>
        <authorList>
            <person name="Blumer-Schuette S.E."/>
            <person name="Mendoza C."/>
        </authorList>
    </citation>
    <scope>NUCLEOTIDE SEQUENCE [LARGE SCALE GENOMIC DNA]</scope>
    <source>
        <strain evidence="6 7">CBS-Z</strain>
    </source>
</reference>
<evidence type="ECO:0000256" key="1">
    <source>
        <dbReference type="ARBA" id="ARBA00001964"/>
    </source>
</evidence>
<dbReference type="CDD" id="cd07033">
    <property type="entry name" value="TPP_PYR_DXS_TK_like"/>
    <property type="match status" value="1"/>
</dbReference>
<comment type="cofactor">
    <cofactor evidence="1">
        <name>thiamine diphosphate</name>
        <dbReference type="ChEBI" id="CHEBI:58937"/>
    </cofactor>
</comment>
<evidence type="ECO:0000259" key="5">
    <source>
        <dbReference type="SMART" id="SM00861"/>
    </source>
</evidence>
<name>A0A3T0D4A2_9FIRM</name>
<sequence>MAKIATREAYGQALAEFGEVYKDIVVLDADLSKSTRTEIFKKKFPDRFFNIGIAEQDLMATAAGLATCGKIPFASTFAVFAAGRAYDQVRNSIGYPHLNVKIGASHAGVSIGEDGASHQMLEDIALMRVIPGMVVLSPSDAASTYECVRLAIEHEGPVYIRLGRLGVEEIYKKGELKLELGKGIVLQKGTDVGILATGLMVHEAIKAAKMLQDEGISVYLVDMPCIKPIDIDLILDVAKMTGCIVTAEEHNILGGFGSAVSEVLIQNYPIPVKMVGVNDEFGRSGKPEDVLKYYRLTAEEIVNKAKEVMKMKK</sequence>
<dbReference type="PROSITE" id="PS00802">
    <property type="entry name" value="TRANSKETOLASE_2"/>
    <property type="match status" value="1"/>
</dbReference>
<dbReference type="PANTHER" id="PTHR43825:SF1">
    <property type="entry name" value="TRANSKETOLASE-LIKE PYRIMIDINE-BINDING DOMAIN-CONTAINING PROTEIN"/>
    <property type="match status" value="1"/>
</dbReference>
<gene>
    <name evidence="6" type="ORF">ELD05_03870</name>
</gene>
<evidence type="ECO:0000256" key="4">
    <source>
        <dbReference type="ARBA" id="ARBA00023052"/>
    </source>
</evidence>
<dbReference type="RefSeq" id="WP_127351436.1">
    <property type="nucleotide sequence ID" value="NZ_CP034791.1"/>
</dbReference>